<gene>
    <name evidence="3" type="ORF">MIND_00391200</name>
</gene>
<dbReference type="GeneID" id="59343257"/>
<reference evidence="3" key="1">
    <citation type="submission" date="2020-05" db="EMBL/GenBank/DDBJ databases">
        <title>Mycena genomes resolve the evolution of fungal bioluminescence.</title>
        <authorList>
            <person name="Tsai I.J."/>
        </authorList>
    </citation>
    <scope>NUCLEOTIDE SEQUENCE</scope>
    <source>
        <strain evidence="3">171206Taipei</strain>
    </source>
</reference>
<sequence>MLNTQLLLNWALGAALVYLQRATLSSLANWVHSALQAHVTPTTCVLAVYGAAILYILALLRVLFIRLARMKANGRKKIKGSQVRLYYDEKGNPKGRVIEDIELSLVPRAPPTRDPPVNSMVPSALGSPKGPTRTAPLNDAGTFELVSLHVWDGFPNGRFRSDFTAEHVKLTNELVCYWASDKLRGHKGTRKAKDSRKGLERRYVCAGVITCTSPTCAISIAPSDDISPQLQVLCECGAALHHLRCPIEWSTTIYQAGAIFSNSGIHLHGRYTHTLLPDRRKALKLRELVVKPPIQLQVGAGQSESSSGEEFQFELSNGERDSGDGHATEDMESDGDAHMNAALADSNDEMALDPDADKAV</sequence>
<evidence type="ECO:0000256" key="1">
    <source>
        <dbReference type="SAM" id="MobiDB-lite"/>
    </source>
</evidence>
<dbReference type="EMBL" id="JACAZF010000003">
    <property type="protein sequence ID" value="KAF7310176.1"/>
    <property type="molecule type" value="Genomic_DNA"/>
</dbReference>
<evidence type="ECO:0000256" key="2">
    <source>
        <dbReference type="SAM" id="Phobius"/>
    </source>
</evidence>
<dbReference type="Proteomes" id="UP000636479">
    <property type="component" value="Unassembled WGS sequence"/>
</dbReference>
<dbReference type="AlphaFoldDB" id="A0A8H6T352"/>
<keyword evidence="4" id="KW-1185">Reference proteome</keyword>
<feature type="transmembrane region" description="Helical" evidence="2">
    <location>
        <begin position="45"/>
        <end position="68"/>
    </location>
</feature>
<feature type="compositionally biased region" description="Basic and acidic residues" evidence="1">
    <location>
        <begin position="317"/>
        <end position="329"/>
    </location>
</feature>
<name>A0A8H6T352_9AGAR</name>
<keyword evidence="2" id="KW-1133">Transmembrane helix</keyword>
<dbReference type="RefSeq" id="XP_037223626.1">
    <property type="nucleotide sequence ID" value="XM_037360741.1"/>
</dbReference>
<evidence type="ECO:0000313" key="3">
    <source>
        <dbReference type="EMBL" id="KAF7310176.1"/>
    </source>
</evidence>
<protein>
    <submittedName>
        <fullName evidence="3">Uncharacterized protein</fullName>
    </submittedName>
</protein>
<comment type="caution">
    <text evidence="3">The sequence shown here is derived from an EMBL/GenBank/DDBJ whole genome shotgun (WGS) entry which is preliminary data.</text>
</comment>
<keyword evidence="2" id="KW-0812">Transmembrane</keyword>
<accession>A0A8H6T352</accession>
<dbReference type="OrthoDB" id="3021629at2759"/>
<feature type="region of interest" description="Disordered" evidence="1">
    <location>
        <begin position="109"/>
        <end position="131"/>
    </location>
</feature>
<keyword evidence="2" id="KW-0472">Membrane</keyword>
<proteinExistence type="predicted"/>
<feature type="compositionally biased region" description="Low complexity" evidence="1">
    <location>
        <begin position="301"/>
        <end position="314"/>
    </location>
</feature>
<feature type="region of interest" description="Disordered" evidence="1">
    <location>
        <begin position="298"/>
        <end position="360"/>
    </location>
</feature>
<evidence type="ECO:0000313" key="4">
    <source>
        <dbReference type="Proteomes" id="UP000636479"/>
    </source>
</evidence>
<organism evidence="3 4">
    <name type="scientific">Mycena indigotica</name>
    <dbReference type="NCBI Taxonomy" id="2126181"/>
    <lineage>
        <taxon>Eukaryota</taxon>
        <taxon>Fungi</taxon>
        <taxon>Dikarya</taxon>
        <taxon>Basidiomycota</taxon>
        <taxon>Agaricomycotina</taxon>
        <taxon>Agaricomycetes</taxon>
        <taxon>Agaricomycetidae</taxon>
        <taxon>Agaricales</taxon>
        <taxon>Marasmiineae</taxon>
        <taxon>Mycenaceae</taxon>
        <taxon>Mycena</taxon>
    </lineage>
</organism>